<dbReference type="Pfam" id="PF05685">
    <property type="entry name" value="Uma2"/>
    <property type="match status" value="1"/>
</dbReference>
<organism evidence="2 3">
    <name type="scientific">Thiohalocapsa halophila</name>
    <dbReference type="NCBI Taxonomy" id="69359"/>
    <lineage>
        <taxon>Bacteria</taxon>
        <taxon>Pseudomonadati</taxon>
        <taxon>Pseudomonadota</taxon>
        <taxon>Gammaproteobacteria</taxon>
        <taxon>Chromatiales</taxon>
        <taxon>Chromatiaceae</taxon>
        <taxon>Thiohalocapsa</taxon>
    </lineage>
</organism>
<dbReference type="PANTHER" id="PTHR36558:SF1">
    <property type="entry name" value="RESTRICTION ENDONUCLEASE DOMAIN-CONTAINING PROTEIN-RELATED"/>
    <property type="match status" value="1"/>
</dbReference>
<dbReference type="SUPFAM" id="SSF52980">
    <property type="entry name" value="Restriction endonuclease-like"/>
    <property type="match status" value="1"/>
</dbReference>
<gene>
    <name evidence="2" type="ORF">CKO31_17875</name>
</gene>
<accession>A0ABS1CMK5</accession>
<dbReference type="Gene3D" id="3.90.1570.10">
    <property type="entry name" value="tt1808, chain A"/>
    <property type="match status" value="1"/>
</dbReference>
<dbReference type="EMBL" id="NRRV01000051">
    <property type="protein sequence ID" value="MBK1632576.1"/>
    <property type="molecule type" value="Genomic_DNA"/>
</dbReference>
<evidence type="ECO:0000313" key="2">
    <source>
        <dbReference type="EMBL" id="MBK1632576.1"/>
    </source>
</evidence>
<proteinExistence type="predicted"/>
<protein>
    <recommendedName>
        <fullName evidence="1">Putative restriction endonuclease domain-containing protein</fullName>
    </recommendedName>
</protein>
<reference evidence="2 3" key="1">
    <citation type="journal article" date="2020" name="Microorganisms">
        <title>Osmotic Adaptation and Compatible Solute Biosynthesis of Phototrophic Bacteria as Revealed from Genome Analyses.</title>
        <authorList>
            <person name="Imhoff J.F."/>
            <person name="Rahn T."/>
            <person name="Kunzel S."/>
            <person name="Keller A."/>
            <person name="Neulinger S.C."/>
        </authorList>
    </citation>
    <scope>NUCLEOTIDE SEQUENCE [LARGE SCALE GENOMIC DNA]</scope>
    <source>
        <strain evidence="2 3">DSM 6210</strain>
    </source>
</reference>
<dbReference type="Proteomes" id="UP000748752">
    <property type="component" value="Unassembled WGS sequence"/>
</dbReference>
<keyword evidence="3" id="KW-1185">Reference proteome</keyword>
<dbReference type="RefSeq" id="WP_200240253.1">
    <property type="nucleotide sequence ID" value="NZ_NRRV01000051.1"/>
</dbReference>
<sequence>MSQALPVAHVPVAEYLDGERVSDVRHEYVDGVVYAMVGVSKTHNRLTKRLSRLVDDVTENLPCEAFTTEVKVRIKTLDTERFYYPDLHVECEPYTEDPYYSDHPMLVIEVLSKRTERKDRSDKFYAYRKLPSLMEYVLVAQDEPRVEVYRRDRDWELEVYGAGDRLRLDSIGGEMAVDAVYQGIELSLDD</sequence>
<comment type="caution">
    <text evidence="2">The sequence shown here is derived from an EMBL/GenBank/DDBJ whole genome shotgun (WGS) entry which is preliminary data.</text>
</comment>
<feature type="domain" description="Putative restriction endonuclease" evidence="1">
    <location>
        <begin position="13"/>
        <end position="171"/>
    </location>
</feature>
<dbReference type="InterPro" id="IPR012296">
    <property type="entry name" value="Nuclease_put_TT1808"/>
</dbReference>
<dbReference type="PANTHER" id="PTHR36558">
    <property type="entry name" value="GLR1098 PROTEIN"/>
    <property type="match status" value="1"/>
</dbReference>
<dbReference type="CDD" id="cd06260">
    <property type="entry name" value="DUF820-like"/>
    <property type="match status" value="1"/>
</dbReference>
<evidence type="ECO:0000313" key="3">
    <source>
        <dbReference type="Proteomes" id="UP000748752"/>
    </source>
</evidence>
<name>A0ABS1CMK5_9GAMM</name>
<evidence type="ECO:0000259" key="1">
    <source>
        <dbReference type="Pfam" id="PF05685"/>
    </source>
</evidence>
<dbReference type="InterPro" id="IPR011335">
    <property type="entry name" value="Restrct_endonuc-II-like"/>
</dbReference>
<dbReference type="InterPro" id="IPR008538">
    <property type="entry name" value="Uma2"/>
</dbReference>